<gene>
    <name evidence="6" type="ORF">GPL20_03920</name>
</gene>
<proteinExistence type="inferred from homology"/>
<dbReference type="CDD" id="cd08513">
    <property type="entry name" value="PBP2_thermophilic_Hb8_like"/>
    <property type="match status" value="1"/>
</dbReference>
<evidence type="ECO:0000259" key="5">
    <source>
        <dbReference type="Pfam" id="PF00496"/>
    </source>
</evidence>
<dbReference type="PROSITE" id="PS51318">
    <property type="entry name" value="TAT"/>
    <property type="match status" value="1"/>
</dbReference>
<keyword evidence="4" id="KW-0732">Signal</keyword>
<feature type="domain" description="Solute-binding protein family 5" evidence="5">
    <location>
        <begin position="123"/>
        <end position="503"/>
    </location>
</feature>
<dbReference type="OrthoDB" id="9803988at2"/>
<dbReference type="PANTHER" id="PTHR30290:SF65">
    <property type="entry name" value="MONOACYL PHOSPHATIDYLINOSITOL TETRAMANNOSIDE-BINDING PROTEIN LPQW-RELATED"/>
    <property type="match status" value="1"/>
</dbReference>
<dbReference type="GO" id="GO:0043190">
    <property type="term" value="C:ATP-binding cassette (ABC) transporter complex"/>
    <property type="evidence" value="ECO:0007669"/>
    <property type="project" value="InterPro"/>
</dbReference>
<keyword evidence="7" id="KW-1185">Reference proteome</keyword>
<dbReference type="AlphaFoldDB" id="A0A844TB03"/>
<protein>
    <submittedName>
        <fullName evidence="6">Peptide ABC transporter substrate-binding protein</fullName>
    </submittedName>
</protein>
<dbReference type="GO" id="GO:0015833">
    <property type="term" value="P:peptide transport"/>
    <property type="evidence" value="ECO:0007669"/>
    <property type="project" value="TreeGrafter"/>
</dbReference>
<dbReference type="EMBL" id="WQNE01000002">
    <property type="protein sequence ID" value="MVT72261.1"/>
    <property type="molecule type" value="Genomic_DNA"/>
</dbReference>
<accession>A0A844TB03</accession>
<comment type="similarity">
    <text evidence="2">Belongs to the bacterial solute-binding protein 5 family.</text>
</comment>
<evidence type="ECO:0000256" key="4">
    <source>
        <dbReference type="ARBA" id="ARBA00022729"/>
    </source>
</evidence>
<evidence type="ECO:0000256" key="2">
    <source>
        <dbReference type="ARBA" id="ARBA00005695"/>
    </source>
</evidence>
<comment type="caution">
    <text evidence="6">The sequence shown here is derived from an EMBL/GenBank/DDBJ whole genome shotgun (WGS) entry which is preliminary data.</text>
</comment>
<evidence type="ECO:0000256" key="1">
    <source>
        <dbReference type="ARBA" id="ARBA00004418"/>
    </source>
</evidence>
<dbReference type="InterPro" id="IPR000914">
    <property type="entry name" value="SBP_5_dom"/>
</dbReference>
<dbReference type="GO" id="GO:0030288">
    <property type="term" value="C:outer membrane-bounded periplasmic space"/>
    <property type="evidence" value="ECO:0007669"/>
    <property type="project" value="UniProtKB-ARBA"/>
</dbReference>
<organism evidence="6 7">
    <name type="scientific">Bradyrhizobium cajani</name>
    <dbReference type="NCBI Taxonomy" id="1928661"/>
    <lineage>
        <taxon>Bacteria</taxon>
        <taxon>Pseudomonadati</taxon>
        <taxon>Pseudomonadota</taxon>
        <taxon>Alphaproteobacteria</taxon>
        <taxon>Hyphomicrobiales</taxon>
        <taxon>Nitrobacteraceae</taxon>
        <taxon>Bradyrhizobium</taxon>
    </lineage>
</organism>
<comment type="subcellular location">
    <subcellularLocation>
        <location evidence="1">Periplasm</location>
    </subcellularLocation>
</comment>
<dbReference type="Gene3D" id="3.10.105.10">
    <property type="entry name" value="Dipeptide-binding Protein, Domain 3"/>
    <property type="match status" value="1"/>
</dbReference>
<dbReference type="GO" id="GO:1904680">
    <property type="term" value="F:peptide transmembrane transporter activity"/>
    <property type="evidence" value="ECO:0007669"/>
    <property type="project" value="TreeGrafter"/>
</dbReference>
<sequence>MNEDEIRKAIAEVKQGTLSRRSFIRTMAAIGIAAPAASQILAWNDVAMADATLPYKPTKAGGGGPLKILLWQAPTLLNPHFALGTKDQIATRIFFEPLAGWDKEGNLIPCLAAEVPTKANGGLAADGMSVTWKLKQGVKWHDGKPFTADDVVFTWQYAADLATAAYTTGSYKDLKVEKIDDHTVKLLFKSPTPFWADPFVGSVGQILPKHHFGDYVGAKSREAPGNLKPVGTGPYKFVEFKPGDMIRAERNPDYHVKNQPHFDTLEVKGGGDAVSAARAVLQTGEYDYAWNLLVEEEVLKRMEASGKGKVDVTPSGNVEFIILNTTDPWTEVDGERSSVKTKHPTLSDPAVRRAINLLIDRESIQKFIYGRGGIATASFVNQPPQFKSSKLKYEFDVDKANKILDEAGWKKGGDGIREKDGKKLKFVFQTSTNAPRQKTQAIIKQACQKAGIEIELKSVTASVYFSSDVGNPDTYSKFYADMEMYNTTQPQPDPERFLNQCVSWEIANKDNKWLGRNISRWSDPEVDKAYKAAQNELDPVKRAALLIKVDETFCEANVFLPLLSRNIVGGGANSLMADISGWDVTTWNLASWYRI</sequence>
<evidence type="ECO:0000313" key="7">
    <source>
        <dbReference type="Proteomes" id="UP000449969"/>
    </source>
</evidence>
<reference evidence="6 7" key="1">
    <citation type="submission" date="2019-12" db="EMBL/GenBank/DDBJ databases">
        <title>Draft genome sequences Bradyrhizobium cajani AMBPC1010, Bradyrhizobium pachyrhizi AMBPC1040 and Bradyrhizobium yuanmingense ALSPC3051, three plant growth promoting strains isolated from nodules of Cajanus cajan L. in Dominican Republic.</title>
        <authorList>
            <person name="Flores-Felix J.D."/>
            <person name="Araujo J."/>
            <person name="Diaz-Alcantara C."/>
            <person name="Gonzalez-Andres F."/>
            <person name="Velazquez E."/>
        </authorList>
    </citation>
    <scope>NUCLEOTIDE SEQUENCE [LARGE SCALE GENOMIC DNA]</scope>
    <source>
        <strain evidence="6 7">1010</strain>
    </source>
</reference>
<dbReference type="FunFam" id="3.40.190.10:FF:000251">
    <property type="entry name" value="Peptide ABC transporter substrate-binding protein"/>
    <property type="match status" value="1"/>
</dbReference>
<dbReference type="Proteomes" id="UP000449969">
    <property type="component" value="Unassembled WGS sequence"/>
</dbReference>
<dbReference type="PIRSF" id="PIRSF002741">
    <property type="entry name" value="MppA"/>
    <property type="match status" value="1"/>
</dbReference>
<evidence type="ECO:0000256" key="3">
    <source>
        <dbReference type="ARBA" id="ARBA00022448"/>
    </source>
</evidence>
<dbReference type="InterPro" id="IPR006311">
    <property type="entry name" value="TAT_signal"/>
</dbReference>
<name>A0A844TB03_9BRAD</name>
<dbReference type="InterPro" id="IPR039424">
    <property type="entry name" value="SBP_5"/>
</dbReference>
<dbReference type="Gene3D" id="3.40.190.10">
    <property type="entry name" value="Periplasmic binding protein-like II"/>
    <property type="match status" value="1"/>
</dbReference>
<evidence type="ECO:0000313" key="6">
    <source>
        <dbReference type="EMBL" id="MVT72261.1"/>
    </source>
</evidence>
<dbReference type="RefSeq" id="WP_157327879.1">
    <property type="nucleotide sequence ID" value="NZ_JANADL010000030.1"/>
</dbReference>
<dbReference type="FunFam" id="3.10.105.10:FF:000006">
    <property type="entry name" value="Peptide ABC transporter substrate-binding protein"/>
    <property type="match status" value="1"/>
</dbReference>
<dbReference type="SUPFAM" id="SSF53850">
    <property type="entry name" value="Periplasmic binding protein-like II"/>
    <property type="match status" value="1"/>
</dbReference>
<keyword evidence="3" id="KW-0813">Transport</keyword>
<dbReference type="InterPro" id="IPR030678">
    <property type="entry name" value="Peptide/Ni-bd"/>
</dbReference>
<dbReference type="PANTHER" id="PTHR30290">
    <property type="entry name" value="PERIPLASMIC BINDING COMPONENT OF ABC TRANSPORTER"/>
    <property type="match status" value="1"/>
</dbReference>
<dbReference type="Pfam" id="PF00496">
    <property type="entry name" value="SBP_bac_5"/>
    <property type="match status" value="1"/>
</dbReference>